<dbReference type="Proteomes" id="UP001492541">
    <property type="component" value="Chromosome"/>
</dbReference>
<organism evidence="1 2">
    <name type="scientific">Geoglobus acetivorans</name>
    <dbReference type="NCBI Taxonomy" id="565033"/>
    <lineage>
        <taxon>Archaea</taxon>
        <taxon>Methanobacteriati</taxon>
        <taxon>Methanobacteriota</taxon>
        <taxon>Archaeoglobi</taxon>
        <taxon>Archaeoglobales</taxon>
        <taxon>Archaeoglobaceae</taxon>
        <taxon>Geoglobus</taxon>
    </lineage>
</organism>
<gene>
    <name evidence="1" type="ORF">LPQ35_09995</name>
</gene>
<keyword evidence="2" id="KW-1185">Reference proteome</keyword>
<dbReference type="GeneID" id="90450027"/>
<dbReference type="RefSeq" id="WP_193807258.1">
    <property type="nucleotide sequence ID" value="NZ_CP087714.1"/>
</dbReference>
<reference evidence="1 2" key="1">
    <citation type="submission" date="2021-11" db="EMBL/GenBank/DDBJ databases">
        <title>Whole genome of Geoglobus acetivorans.</title>
        <authorList>
            <person name="Liu D."/>
        </authorList>
    </citation>
    <scope>NUCLEOTIDE SEQUENCE [LARGE SCALE GENOMIC DNA]</scope>
    <source>
        <strain evidence="1 2">SBH6</strain>
    </source>
</reference>
<proteinExistence type="predicted"/>
<evidence type="ECO:0000313" key="2">
    <source>
        <dbReference type="Proteomes" id="UP001492541"/>
    </source>
</evidence>
<dbReference type="EMBL" id="CP087714">
    <property type="protein sequence ID" value="XAT63575.1"/>
    <property type="molecule type" value="Genomic_DNA"/>
</dbReference>
<sequence>MIEMGGNVESILEDLRYKVERIEKMVETLIDIYADTLYEVREEYLEKLEKIRKEDFEEFSDINELRRLIEEG</sequence>
<accession>A0ABZ3H1Y9</accession>
<protein>
    <submittedName>
        <fullName evidence="1">Uncharacterized protein</fullName>
    </submittedName>
</protein>
<evidence type="ECO:0000313" key="1">
    <source>
        <dbReference type="EMBL" id="XAT63575.1"/>
    </source>
</evidence>
<name>A0ABZ3H1Y9_GEOAI</name>